<feature type="domain" description="Carboxymuconolactone decarboxylase-like" evidence="1">
    <location>
        <begin position="48"/>
        <end position="119"/>
    </location>
</feature>
<evidence type="ECO:0000313" key="2">
    <source>
        <dbReference type="EMBL" id="BBZ31421.1"/>
    </source>
</evidence>
<name>A0A7I7XQA7_9MYCO</name>
<dbReference type="InterPro" id="IPR029032">
    <property type="entry name" value="AhpD-like"/>
</dbReference>
<gene>
    <name evidence="2" type="ORF">MCNF_00260</name>
</gene>
<dbReference type="InterPro" id="IPR003779">
    <property type="entry name" value="CMD-like"/>
</dbReference>
<proteinExistence type="predicted"/>
<dbReference type="PANTHER" id="PTHR33570:SF2">
    <property type="entry name" value="CARBOXYMUCONOLACTONE DECARBOXYLASE-LIKE DOMAIN-CONTAINING PROTEIN"/>
    <property type="match status" value="1"/>
</dbReference>
<dbReference type="Gene3D" id="1.20.1290.10">
    <property type="entry name" value="AhpD-like"/>
    <property type="match status" value="1"/>
</dbReference>
<dbReference type="Proteomes" id="UP000466931">
    <property type="component" value="Chromosome"/>
</dbReference>
<keyword evidence="3" id="KW-1185">Reference proteome</keyword>
<evidence type="ECO:0000259" key="1">
    <source>
        <dbReference type="Pfam" id="PF02627"/>
    </source>
</evidence>
<evidence type="ECO:0000313" key="3">
    <source>
        <dbReference type="Proteomes" id="UP000466931"/>
    </source>
</evidence>
<dbReference type="AlphaFoldDB" id="A0A7I7XQA7"/>
<protein>
    <submittedName>
        <fullName evidence="2">4-carboxymuconolactone decarboxylase</fullName>
    </submittedName>
</protein>
<dbReference type="SUPFAM" id="SSF69118">
    <property type="entry name" value="AhpD-like"/>
    <property type="match status" value="1"/>
</dbReference>
<dbReference type="Pfam" id="PF02627">
    <property type="entry name" value="CMD"/>
    <property type="match status" value="1"/>
</dbReference>
<dbReference type="InterPro" id="IPR052512">
    <property type="entry name" value="4CMD/NDH-1_regulator"/>
</dbReference>
<sequence>MTNLRDEGLNVFREMLPGILPADLPNEKVNFGKGFANELMEIGIEGIFGRLWSREGLARRDRSLVTLGILIALGAEDELESHFRIAKQNGLTDEELAEVVYHASGYAGFPAANTAKAAALRAFKPDHDL</sequence>
<dbReference type="OrthoDB" id="9802489at2"/>
<reference evidence="2" key="1">
    <citation type="journal article" date="2019" name="Emerg. Microbes Infect.">
        <title>Comprehensive subspecies identification of 175 nontuberculous mycobacteria species based on 7547 genomic profiles.</title>
        <authorList>
            <person name="Matsumoto Y."/>
            <person name="Kinjo T."/>
            <person name="Motooka D."/>
            <person name="Nabeya D."/>
            <person name="Jung N."/>
            <person name="Uechi K."/>
            <person name="Horii T."/>
            <person name="Iida T."/>
            <person name="Fujita J."/>
            <person name="Nakamura S."/>
        </authorList>
    </citation>
    <scope>NUCLEOTIDE SEQUENCE [LARGE SCALE GENOMIC DNA]</scope>
    <source>
        <strain evidence="2">JCM 13671</strain>
    </source>
</reference>
<dbReference type="RefSeq" id="WP_109788514.1">
    <property type="nucleotide sequence ID" value="NZ_AP022612.1"/>
</dbReference>
<accession>A0A7I7XQA7</accession>
<dbReference type="GO" id="GO:0051920">
    <property type="term" value="F:peroxiredoxin activity"/>
    <property type="evidence" value="ECO:0007669"/>
    <property type="project" value="InterPro"/>
</dbReference>
<reference evidence="2" key="2">
    <citation type="submission" date="2020-02" db="EMBL/GenBank/DDBJ databases">
        <authorList>
            <person name="Matsumoto Y."/>
            <person name="Motooka D."/>
            <person name="Nakamura S."/>
        </authorList>
    </citation>
    <scope>NUCLEOTIDE SEQUENCE</scope>
    <source>
        <strain evidence="2">JCM 13671</strain>
    </source>
</reference>
<dbReference type="EMBL" id="AP022612">
    <property type="protein sequence ID" value="BBZ31421.1"/>
    <property type="molecule type" value="Genomic_DNA"/>
</dbReference>
<organism evidence="2 3">
    <name type="scientific">Mycolicibacterium confluentis</name>
    <dbReference type="NCBI Taxonomy" id="28047"/>
    <lineage>
        <taxon>Bacteria</taxon>
        <taxon>Bacillati</taxon>
        <taxon>Actinomycetota</taxon>
        <taxon>Actinomycetes</taxon>
        <taxon>Mycobacteriales</taxon>
        <taxon>Mycobacteriaceae</taxon>
        <taxon>Mycolicibacterium</taxon>
    </lineage>
</organism>
<dbReference type="PANTHER" id="PTHR33570">
    <property type="entry name" value="4-CARBOXYMUCONOLACTONE DECARBOXYLASE FAMILY PROTEIN"/>
    <property type="match status" value="1"/>
</dbReference>